<dbReference type="PROSITE" id="PS50866">
    <property type="entry name" value="GOLD"/>
    <property type="match status" value="1"/>
</dbReference>
<dbReference type="AlphaFoldDB" id="R7Q4A8"/>
<name>R7Q4A8_CHOCR</name>
<proteinExistence type="inferred from homology"/>
<dbReference type="Proteomes" id="UP000012073">
    <property type="component" value="Unassembled WGS sequence"/>
</dbReference>
<evidence type="ECO:0000313" key="10">
    <source>
        <dbReference type="EMBL" id="CDF32844.1"/>
    </source>
</evidence>
<keyword evidence="5" id="KW-1133">Transmembrane helix</keyword>
<evidence type="ECO:0000256" key="2">
    <source>
        <dbReference type="ARBA" id="ARBA00007104"/>
    </source>
</evidence>
<dbReference type="STRING" id="2769.R7Q4A8"/>
<feature type="signal peptide" evidence="8">
    <location>
        <begin position="1"/>
        <end position="20"/>
    </location>
</feature>
<evidence type="ECO:0000256" key="7">
    <source>
        <dbReference type="RuleBase" id="RU003827"/>
    </source>
</evidence>
<keyword evidence="3 7" id="KW-0812">Transmembrane</keyword>
<accession>R7Q4A8</accession>
<gene>
    <name evidence="10" type="ORF">CHC_T00001455001</name>
</gene>
<dbReference type="RefSeq" id="XP_005712645.1">
    <property type="nucleotide sequence ID" value="XM_005712588.1"/>
</dbReference>
<dbReference type="SMART" id="SM01190">
    <property type="entry name" value="EMP24_GP25L"/>
    <property type="match status" value="1"/>
</dbReference>
<dbReference type="OrthoDB" id="62956at2759"/>
<dbReference type="KEGG" id="ccp:CHC_T00001455001"/>
<reference evidence="11" key="1">
    <citation type="journal article" date="2013" name="Proc. Natl. Acad. Sci. U.S.A.">
        <title>Genome structure and metabolic features in the red seaweed Chondrus crispus shed light on evolution of the Archaeplastida.</title>
        <authorList>
            <person name="Collen J."/>
            <person name="Porcel B."/>
            <person name="Carre W."/>
            <person name="Ball S.G."/>
            <person name="Chaparro C."/>
            <person name="Tonon T."/>
            <person name="Barbeyron T."/>
            <person name="Michel G."/>
            <person name="Noel B."/>
            <person name="Valentin K."/>
            <person name="Elias M."/>
            <person name="Artiguenave F."/>
            <person name="Arun A."/>
            <person name="Aury J.M."/>
            <person name="Barbosa-Neto J.F."/>
            <person name="Bothwell J.H."/>
            <person name="Bouget F.Y."/>
            <person name="Brillet L."/>
            <person name="Cabello-Hurtado F."/>
            <person name="Capella-Gutierrez S."/>
            <person name="Charrier B."/>
            <person name="Cladiere L."/>
            <person name="Cock J.M."/>
            <person name="Coelho S.M."/>
            <person name="Colleoni C."/>
            <person name="Czjzek M."/>
            <person name="Da Silva C."/>
            <person name="Delage L."/>
            <person name="Denoeud F."/>
            <person name="Deschamps P."/>
            <person name="Dittami S.M."/>
            <person name="Gabaldon T."/>
            <person name="Gachon C.M."/>
            <person name="Groisillier A."/>
            <person name="Herve C."/>
            <person name="Jabbari K."/>
            <person name="Katinka M."/>
            <person name="Kloareg B."/>
            <person name="Kowalczyk N."/>
            <person name="Labadie K."/>
            <person name="Leblanc C."/>
            <person name="Lopez P.J."/>
            <person name="McLachlan D.H."/>
            <person name="Meslet-Cladiere L."/>
            <person name="Moustafa A."/>
            <person name="Nehr Z."/>
            <person name="Nyvall Collen P."/>
            <person name="Panaud O."/>
            <person name="Partensky F."/>
            <person name="Poulain J."/>
            <person name="Rensing S.A."/>
            <person name="Rousvoal S."/>
            <person name="Samson G."/>
            <person name="Symeonidi A."/>
            <person name="Weissenbach J."/>
            <person name="Zambounis A."/>
            <person name="Wincker P."/>
            <person name="Boyen C."/>
        </authorList>
    </citation>
    <scope>NUCLEOTIDE SEQUENCE [LARGE SCALE GENOMIC DNA]</scope>
    <source>
        <strain evidence="11">cv. Stackhouse</strain>
    </source>
</reference>
<evidence type="ECO:0000256" key="1">
    <source>
        <dbReference type="ARBA" id="ARBA00004479"/>
    </source>
</evidence>
<dbReference type="InterPro" id="IPR015720">
    <property type="entry name" value="Emp24-like"/>
</dbReference>
<comment type="similarity">
    <text evidence="2 7">Belongs to the EMP24/GP25L family.</text>
</comment>
<dbReference type="GO" id="GO:0016020">
    <property type="term" value="C:membrane"/>
    <property type="evidence" value="ECO:0007669"/>
    <property type="project" value="UniProtKB-SubCell"/>
</dbReference>
<feature type="domain" description="GOLD" evidence="9">
    <location>
        <begin position="30"/>
        <end position="136"/>
    </location>
</feature>
<dbReference type="Gramene" id="CDF32844">
    <property type="protein sequence ID" value="CDF32844"/>
    <property type="gene ID" value="CHC_T00001455001"/>
</dbReference>
<dbReference type="Pfam" id="PF01105">
    <property type="entry name" value="EMP24_GP25L"/>
    <property type="match status" value="1"/>
</dbReference>
<evidence type="ECO:0000256" key="4">
    <source>
        <dbReference type="ARBA" id="ARBA00022729"/>
    </source>
</evidence>
<feature type="chain" id="PRO_5004443135" description="GOLD domain-containing protein" evidence="8">
    <location>
        <begin position="21"/>
        <end position="203"/>
    </location>
</feature>
<evidence type="ECO:0000256" key="6">
    <source>
        <dbReference type="ARBA" id="ARBA00023136"/>
    </source>
</evidence>
<evidence type="ECO:0000259" key="9">
    <source>
        <dbReference type="PROSITE" id="PS50866"/>
    </source>
</evidence>
<protein>
    <recommendedName>
        <fullName evidence="9">GOLD domain-containing protein</fullName>
    </recommendedName>
</protein>
<dbReference type="EMBL" id="HG001592">
    <property type="protein sequence ID" value="CDF32844.1"/>
    <property type="molecule type" value="Genomic_DNA"/>
</dbReference>
<keyword evidence="6" id="KW-0472">Membrane</keyword>
<dbReference type="GeneID" id="17320358"/>
<dbReference type="PhylomeDB" id="R7Q4A8"/>
<dbReference type="PANTHER" id="PTHR22811">
    <property type="entry name" value="TRANSMEMBRANE EMP24 DOMAIN-CONTAINING PROTEIN"/>
    <property type="match status" value="1"/>
</dbReference>
<organism evidence="10 11">
    <name type="scientific">Chondrus crispus</name>
    <name type="common">Carrageen Irish moss</name>
    <name type="synonym">Polymorpha crispa</name>
    <dbReference type="NCBI Taxonomy" id="2769"/>
    <lineage>
        <taxon>Eukaryota</taxon>
        <taxon>Rhodophyta</taxon>
        <taxon>Florideophyceae</taxon>
        <taxon>Rhodymeniophycidae</taxon>
        <taxon>Gigartinales</taxon>
        <taxon>Gigartinaceae</taxon>
        <taxon>Chondrus</taxon>
    </lineage>
</organism>
<evidence type="ECO:0000256" key="3">
    <source>
        <dbReference type="ARBA" id="ARBA00022692"/>
    </source>
</evidence>
<keyword evidence="4 8" id="KW-0732">Signal</keyword>
<comment type="subcellular location">
    <subcellularLocation>
        <location evidence="1 7">Membrane</location>
        <topology evidence="1 7">Single-pass type I membrane protein</topology>
    </subcellularLocation>
</comment>
<sequence>MQLSFNVALQLAAILSVALSFGIQVPAGEKSCFYRELRSNMHVSLHYVARETVSIAVQAPSKEGIYSKTSVLQGEHSFNAKEDGPYQFCVSTDSTRRAPTIAKFRFLAFPPDVFNSDIAKSTQAFDARMLTLELSKISDKVLYSAHLYADTTSATDETLKSSIALTGRLAALECVAVLVVALAQVKYVRNILSATRSKVQRMV</sequence>
<dbReference type="InterPro" id="IPR009038">
    <property type="entry name" value="GOLD_dom"/>
</dbReference>
<evidence type="ECO:0000256" key="5">
    <source>
        <dbReference type="ARBA" id="ARBA00022989"/>
    </source>
</evidence>
<evidence type="ECO:0000313" key="11">
    <source>
        <dbReference type="Proteomes" id="UP000012073"/>
    </source>
</evidence>
<evidence type="ECO:0000256" key="8">
    <source>
        <dbReference type="SAM" id="SignalP"/>
    </source>
</evidence>
<keyword evidence="11" id="KW-1185">Reference proteome</keyword>